<proteinExistence type="predicted"/>
<dbReference type="EMBL" id="MU394285">
    <property type="protein sequence ID" value="KAI6091890.1"/>
    <property type="molecule type" value="Genomic_DNA"/>
</dbReference>
<organism evidence="1 2">
    <name type="scientific">Hypoxylon rubiginosum</name>
    <dbReference type="NCBI Taxonomy" id="110542"/>
    <lineage>
        <taxon>Eukaryota</taxon>
        <taxon>Fungi</taxon>
        <taxon>Dikarya</taxon>
        <taxon>Ascomycota</taxon>
        <taxon>Pezizomycotina</taxon>
        <taxon>Sordariomycetes</taxon>
        <taxon>Xylariomycetidae</taxon>
        <taxon>Xylariales</taxon>
        <taxon>Hypoxylaceae</taxon>
        <taxon>Hypoxylon</taxon>
    </lineage>
</organism>
<name>A0ACC0DGL5_9PEZI</name>
<comment type="caution">
    <text evidence="1">The sequence shown here is derived from an EMBL/GenBank/DDBJ whole genome shotgun (WGS) entry which is preliminary data.</text>
</comment>
<reference evidence="1 2" key="1">
    <citation type="journal article" date="2022" name="New Phytol.">
        <title>Ecological generalism drives hyperdiversity of secondary metabolite gene clusters in xylarialean endophytes.</title>
        <authorList>
            <person name="Franco M.E.E."/>
            <person name="Wisecaver J.H."/>
            <person name="Arnold A.E."/>
            <person name="Ju Y.M."/>
            <person name="Slot J.C."/>
            <person name="Ahrendt S."/>
            <person name="Moore L.P."/>
            <person name="Eastman K.E."/>
            <person name="Scott K."/>
            <person name="Konkel Z."/>
            <person name="Mondo S.J."/>
            <person name="Kuo A."/>
            <person name="Hayes R.D."/>
            <person name="Haridas S."/>
            <person name="Andreopoulos B."/>
            <person name="Riley R."/>
            <person name="LaButti K."/>
            <person name="Pangilinan J."/>
            <person name="Lipzen A."/>
            <person name="Amirebrahimi M."/>
            <person name="Yan J."/>
            <person name="Adam C."/>
            <person name="Keymanesh K."/>
            <person name="Ng V."/>
            <person name="Louie K."/>
            <person name="Northen T."/>
            <person name="Drula E."/>
            <person name="Henrissat B."/>
            <person name="Hsieh H.M."/>
            <person name="Youens-Clark K."/>
            <person name="Lutzoni F."/>
            <person name="Miadlikowska J."/>
            <person name="Eastwood D.C."/>
            <person name="Hamelin R.C."/>
            <person name="Grigoriev I.V."/>
            <person name="U'Ren J.M."/>
        </authorList>
    </citation>
    <scope>NUCLEOTIDE SEQUENCE [LARGE SCALE GENOMIC DNA]</scope>
    <source>
        <strain evidence="1 2">ER1909</strain>
    </source>
</reference>
<keyword evidence="2" id="KW-1185">Reference proteome</keyword>
<gene>
    <name evidence="1" type="ORF">F4821DRAFT_174281</name>
</gene>
<evidence type="ECO:0000313" key="2">
    <source>
        <dbReference type="Proteomes" id="UP001497680"/>
    </source>
</evidence>
<protein>
    <submittedName>
        <fullName evidence="1">Ubiquinol-cytochrome C chaperone-domain-containing protein</fullName>
    </submittedName>
</protein>
<sequence length="301" mass="34764">MACRSCRRQLVLLTRQANAIAEIQSAAALRHPSLQTADPRCLRIDQRRSFANTPRQSGVRDSIARFFQRSAEPYRVVQATEEIYKTCAREALYTIPEKDRRAGTITKTEEGEDIGEGKTMWHEDFHLPPTFSTWSQVTMLHMYLVFARLRNLDRDAARSWQQQLVDHFFFDAEEKMDLTHGISSRGLRQRYLKDMFIQWRGVIAAYDEGVIKGDPVLAAAVWRNVFKAREDVDVRALAAVVSWMRLCLKMLDQIPDESLYYQASAVFKWRAKNELALVDKAARELEGQFVRDIPPIQKVPV</sequence>
<accession>A0ACC0DGL5</accession>
<dbReference type="Proteomes" id="UP001497680">
    <property type="component" value="Unassembled WGS sequence"/>
</dbReference>
<evidence type="ECO:0000313" key="1">
    <source>
        <dbReference type="EMBL" id="KAI6091890.1"/>
    </source>
</evidence>